<feature type="domain" description="EamA" evidence="7">
    <location>
        <begin position="76"/>
        <end position="216"/>
    </location>
</feature>
<name>A0AAN9N3V4_CANGL</name>
<evidence type="ECO:0000313" key="9">
    <source>
        <dbReference type="Proteomes" id="UP001367508"/>
    </source>
</evidence>
<dbReference type="Proteomes" id="UP001367508">
    <property type="component" value="Unassembled WGS sequence"/>
</dbReference>
<dbReference type="InterPro" id="IPR030184">
    <property type="entry name" value="WAT1-related"/>
</dbReference>
<feature type="transmembrane region" description="Helical" evidence="6">
    <location>
        <begin position="108"/>
        <end position="125"/>
    </location>
</feature>
<evidence type="ECO:0000256" key="1">
    <source>
        <dbReference type="ARBA" id="ARBA00004141"/>
    </source>
</evidence>
<protein>
    <recommendedName>
        <fullName evidence="7">EamA domain-containing protein</fullName>
    </recommendedName>
</protein>
<feature type="transmembrane region" description="Helical" evidence="6">
    <location>
        <begin position="349"/>
        <end position="368"/>
    </location>
</feature>
<feature type="domain" description="EamA" evidence="7">
    <location>
        <begin position="255"/>
        <end position="393"/>
    </location>
</feature>
<feature type="transmembrane region" description="Helical" evidence="6">
    <location>
        <begin position="137"/>
        <end position="155"/>
    </location>
</feature>
<evidence type="ECO:0000256" key="5">
    <source>
        <dbReference type="ARBA" id="ARBA00023136"/>
    </source>
</evidence>
<dbReference type="InterPro" id="IPR000620">
    <property type="entry name" value="EamA_dom"/>
</dbReference>
<feature type="transmembrane region" description="Helical" evidence="6">
    <location>
        <begin position="374"/>
        <end position="395"/>
    </location>
</feature>
<evidence type="ECO:0000256" key="2">
    <source>
        <dbReference type="ARBA" id="ARBA00007635"/>
    </source>
</evidence>
<dbReference type="PANTHER" id="PTHR31218">
    <property type="entry name" value="WAT1-RELATED PROTEIN"/>
    <property type="match status" value="1"/>
</dbReference>
<feature type="transmembrane region" description="Helical" evidence="6">
    <location>
        <begin position="167"/>
        <end position="188"/>
    </location>
</feature>
<evidence type="ECO:0000313" key="8">
    <source>
        <dbReference type="EMBL" id="KAK7363204.1"/>
    </source>
</evidence>
<dbReference type="SUPFAM" id="SSF103481">
    <property type="entry name" value="Multidrug resistance efflux transporter EmrE"/>
    <property type="match status" value="2"/>
</dbReference>
<evidence type="ECO:0000256" key="6">
    <source>
        <dbReference type="SAM" id="Phobius"/>
    </source>
</evidence>
<evidence type="ECO:0000256" key="4">
    <source>
        <dbReference type="ARBA" id="ARBA00022989"/>
    </source>
</evidence>
<dbReference type="Pfam" id="PF00892">
    <property type="entry name" value="EamA"/>
    <property type="match status" value="2"/>
</dbReference>
<dbReference type="GO" id="GO:0016020">
    <property type="term" value="C:membrane"/>
    <property type="evidence" value="ECO:0007669"/>
    <property type="project" value="UniProtKB-SubCell"/>
</dbReference>
<keyword evidence="9" id="KW-1185">Reference proteome</keyword>
<gene>
    <name evidence="8" type="ORF">VNO77_05336</name>
</gene>
<evidence type="ECO:0000259" key="7">
    <source>
        <dbReference type="Pfam" id="PF00892"/>
    </source>
</evidence>
<comment type="caution">
    <text evidence="8">The sequence shown here is derived from an EMBL/GenBank/DDBJ whole genome shotgun (WGS) entry which is preliminary data.</text>
</comment>
<dbReference type="GO" id="GO:0022857">
    <property type="term" value="F:transmembrane transporter activity"/>
    <property type="evidence" value="ECO:0007669"/>
    <property type="project" value="InterPro"/>
</dbReference>
<keyword evidence="5 6" id="KW-0472">Membrane</keyword>
<dbReference type="AlphaFoldDB" id="A0AAN9N3V4"/>
<keyword evidence="3 6" id="KW-0812">Transmembrane</keyword>
<feature type="transmembrane region" description="Helical" evidence="6">
    <location>
        <begin position="324"/>
        <end position="342"/>
    </location>
</feature>
<dbReference type="EMBL" id="JAYMYQ010000001">
    <property type="protein sequence ID" value="KAK7363204.1"/>
    <property type="molecule type" value="Genomic_DNA"/>
</dbReference>
<sequence length="451" mass="50439">MSGEVGRDYREKRSQARRSHFGTFEIKLVLINYRYFCSLCTHHQLLNLKFKHQLYLYRTIVNMKEMLSVLERVKPDMLMVFVQVSLAAVNVIYKIAINDGMSMRVATAYRLIFASAFTVPLALFFDRKKRPKLTWRALFLGFLCGLFGQSLYLNLYLEGLALTSATFMLAMTNLIPAITFIMAISSRYEKLNFGTAEGKAKVVGTIIGIGGAMLMTFYKGVEINIWSSKINLMHPHQNQIGHVASHHSDFRSKVLGVPCAIASCCCFSLWFVIQAKLNEEYPSHHSSAALISTMGAIQGTIIALCVEKDWSQWRLNSTIRLLTVIYPGIVVSGVVVVAIAWCIKMRGPLFASVFNPLQLLLVAIAAYLMLDEKLYLGSVVGAALIVCGLYAVLWGKGREAKKKPKLLLPLEVTGETQKVEVVMSTPMDYDKCCQSHQSDQTNTTKNVDGDQ</sequence>
<comment type="similarity">
    <text evidence="2">Belongs to the drug/metabolite transporter (DMT) superfamily. Plant drug/metabolite exporter (P-DME) (TC 2.A.7.4) family.</text>
</comment>
<feature type="transmembrane region" description="Helical" evidence="6">
    <location>
        <begin position="285"/>
        <end position="304"/>
    </location>
</feature>
<feature type="transmembrane region" description="Helical" evidence="6">
    <location>
        <begin position="77"/>
        <end position="96"/>
    </location>
</feature>
<keyword evidence="4 6" id="KW-1133">Transmembrane helix</keyword>
<feature type="transmembrane region" description="Helical" evidence="6">
    <location>
        <begin position="200"/>
        <end position="218"/>
    </location>
</feature>
<feature type="transmembrane region" description="Helical" evidence="6">
    <location>
        <begin position="255"/>
        <end position="273"/>
    </location>
</feature>
<accession>A0AAN9N3V4</accession>
<reference evidence="8 9" key="1">
    <citation type="submission" date="2024-01" db="EMBL/GenBank/DDBJ databases">
        <title>The genomes of 5 underutilized Papilionoideae crops provide insights into root nodulation and disease resistanc.</title>
        <authorList>
            <person name="Jiang F."/>
        </authorList>
    </citation>
    <scope>NUCLEOTIDE SEQUENCE [LARGE SCALE GENOMIC DNA]</scope>
    <source>
        <strain evidence="8">LVBAO_FW01</strain>
        <tissue evidence="8">Leaves</tissue>
    </source>
</reference>
<dbReference type="InterPro" id="IPR037185">
    <property type="entry name" value="EmrE-like"/>
</dbReference>
<comment type="subcellular location">
    <subcellularLocation>
        <location evidence="1">Membrane</location>
        <topology evidence="1">Multi-pass membrane protein</topology>
    </subcellularLocation>
</comment>
<organism evidence="8 9">
    <name type="scientific">Canavalia gladiata</name>
    <name type="common">Sword bean</name>
    <name type="synonym">Dolichos gladiatus</name>
    <dbReference type="NCBI Taxonomy" id="3824"/>
    <lineage>
        <taxon>Eukaryota</taxon>
        <taxon>Viridiplantae</taxon>
        <taxon>Streptophyta</taxon>
        <taxon>Embryophyta</taxon>
        <taxon>Tracheophyta</taxon>
        <taxon>Spermatophyta</taxon>
        <taxon>Magnoliopsida</taxon>
        <taxon>eudicotyledons</taxon>
        <taxon>Gunneridae</taxon>
        <taxon>Pentapetalae</taxon>
        <taxon>rosids</taxon>
        <taxon>fabids</taxon>
        <taxon>Fabales</taxon>
        <taxon>Fabaceae</taxon>
        <taxon>Papilionoideae</taxon>
        <taxon>50 kb inversion clade</taxon>
        <taxon>NPAAA clade</taxon>
        <taxon>indigoferoid/millettioid clade</taxon>
        <taxon>Phaseoleae</taxon>
        <taxon>Canavalia</taxon>
    </lineage>
</organism>
<evidence type="ECO:0000256" key="3">
    <source>
        <dbReference type="ARBA" id="ARBA00022692"/>
    </source>
</evidence>
<proteinExistence type="inferred from homology"/>